<dbReference type="PANTHER" id="PTHR35754:SF2">
    <property type="entry name" value="ATP SYNTHASE SUBUNIT B"/>
    <property type="match status" value="1"/>
</dbReference>
<name>A0A8J5XTU4_DIALT</name>
<evidence type="ECO:0000313" key="3">
    <source>
        <dbReference type="Proteomes" id="UP000751190"/>
    </source>
</evidence>
<accession>A0A8J5XTU4</accession>
<dbReference type="OrthoDB" id="511315at2759"/>
<dbReference type="PANTHER" id="PTHR35754">
    <property type="entry name" value="ATP SYNTHASE SUBUNIT B"/>
    <property type="match status" value="1"/>
</dbReference>
<protein>
    <submittedName>
        <fullName evidence="2">Uncharacterized protein</fullName>
    </submittedName>
</protein>
<feature type="region of interest" description="Disordered" evidence="1">
    <location>
        <begin position="239"/>
        <end position="267"/>
    </location>
</feature>
<comment type="caution">
    <text evidence="2">The sequence shown here is derived from an EMBL/GenBank/DDBJ whole genome shotgun (WGS) entry which is preliminary data.</text>
</comment>
<dbReference type="EMBL" id="JAGTXO010000001">
    <property type="protein sequence ID" value="KAG8470444.1"/>
    <property type="molecule type" value="Genomic_DNA"/>
</dbReference>
<feature type="compositionally biased region" description="Basic residues" evidence="1">
    <location>
        <begin position="256"/>
        <end position="267"/>
    </location>
</feature>
<feature type="compositionally biased region" description="Basic and acidic residues" evidence="1">
    <location>
        <begin position="243"/>
        <end position="255"/>
    </location>
</feature>
<reference evidence="2" key="1">
    <citation type="submission" date="2021-05" db="EMBL/GenBank/DDBJ databases">
        <title>The genome of the haptophyte Pavlova lutheri (Diacronema luteri, Pavlovales) - a model for lipid biosynthesis in eukaryotic algae.</title>
        <authorList>
            <person name="Hulatt C.J."/>
            <person name="Posewitz M.C."/>
        </authorList>
    </citation>
    <scope>NUCLEOTIDE SEQUENCE</scope>
    <source>
        <strain evidence="2">NIVA-4/92</strain>
    </source>
</reference>
<sequence length="267" mass="29741">MRFMPQLCFVEAAIYAADEENERLAAGGALDRDGALSQSEAAIVGVLEAHGWLTESVRAHLRSGQTYWALERSVCRAMLTRDLVREADVLLAHELKSFDYRLLNALLYELRGLPPDQPTLDFLRVDELLTDIADDLYDYEDDVVRGSFNVYRGFVHVYGAHEAQGRLAARISDLEAQHAERLSALAPSAQRAFHTRMDEVFARPGTRRWQLPTPIEDEHAYRASALREEAMAASRAAAAAADCRGDGARPRDGAVLRRRGRSHALPA</sequence>
<proteinExistence type="predicted"/>
<dbReference type="AlphaFoldDB" id="A0A8J5XTU4"/>
<organism evidence="2 3">
    <name type="scientific">Diacronema lutheri</name>
    <name type="common">Unicellular marine alga</name>
    <name type="synonym">Monochrysis lutheri</name>
    <dbReference type="NCBI Taxonomy" id="2081491"/>
    <lineage>
        <taxon>Eukaryota</taxon>
        <taxon>Haptista</taxon>
        <taxon>Haptophyta</taxon>
        <taxon>Pavlovophyceae</taxon>
        <taxon>Pavlovales</taxon>
        <taxon>Pavlovaceae</taxon>
        <taxon>Diacronema</taxon>
    </lineage>
</organism>
<gene>
    <name evidence="2" type="ORF">KFE25_008865</name>
</gene>
<keyword evidence="3" id="KW-1185">Reference proteome</keyword>
<evidence type="ECO:0000313" key="2">
    <source>
        <dbReference type="EMBL" id="KAG8470444.1"/>
    </source>
</evidence>
<dbReference type="Proteomes" id="UP000751190">
    <property type="component" value="Unassembled WGS sequence"/>
</dbReference>
<evidence type="ECO:0000256" key="1">
    <source>
        <dbReference type="SAM" id="MobiDB-lite"/>
    </source>
</evidence>